<proteinExistence type="predicted"/>
<reference evidence="1 2" key="1">
    <citation type="submission" date="2019-01" db="EMBL/GenBank/DDBJ databases">
        <title>Sequencing of cultivated peanut Arachis hypogaea provides insights into genome evolution and oil improvement.</title>
        <authorList>
            <person name="Chen X."/>
        </authorList>
    </citation>
    <scope>NUCLEOTIDE SEQUENCE [LARGE SCALE GENOMIC DNA]</scope>
    <source>
        <strain evidence="2">cv. Fuhuasheng</strain>
        <tissue evidence="1">Leaves</tissue>
    </source>
</reference>
<protein>
    <submittedName>
        <fullName evidence="1">Uncharacterized protein</fullName>
    </submittedName>
</protein>
<dbReference type="AlphaFoldDB" id="A0A444YLP5"/>
<name>A0A444YLP5_ARAHY</name>
<evidence type="ECO:0000313" key="2">
    <source>
        <dbReference type="Proteomes" id="UP000289738"/>
    </source>
</evidence>
<gene>
    <name evidence="1" type="ORF">Ahy_B06g081702</name>
</gene>
<keyword evidence="2" id="KW-1185">Reference proteome</keyword>
<dbReference type="EMBL" id="SDMP01000016">
    <property type="protein sequence ID" value="RYR02865.1"/>
    <property type="molecule type" value="Genomic_DNA"/>
</dbReference>
<dbReference type="STRING" id="3818.A0A444YLP5"/>
<accession>A0A444YLP5</accession>
<dbReference type="Proteomes" id="UP000289738">
    <property type="component" value="Chromosome B06"/>
</dbReference>
<organism evidence="1 2">
    <name type="scientific">Arachis hypogaea</name>
    <name type="common">Peanut</name>
    <dbReference type="NCBI Taxonomy" id="3818"/>
    <lineage>
        <taxon>Eukaryota</taxon>
        <taxon>Viridiplantae</taxon>
        <taxon>Streptophyta</taxon>
        <taxon>Embryophyta</taxon>
        <taxon>Tracheophyta</taxon>
        <taxon>Spermatophyta</taxon>
        <taxon>Magnoliopsida</taxon>
        <taxon>eudicotyledons</taxon>
        <taxon>Gunneridae</taxon>
        <taxon>Pentapetalae</taxon>
        <taxon>rosids</taxon>
        <taxon>fabids</taxon>
        <taxon>Fabales</taxon>
        <taxon>Fabaceae</taxon>
        <taxon>Papilionoideae</taxon>
        <taxon>50 kb inversion clade</taxon>
        <taxon>dalbergioids sensu lato</taxon>
        <taxon>Dalbergieae</taxon>
        <taxon>Pterocarpus clade</taxon>
        <taxon>Arachis</taxon>
    </lineage>
</organism>
<comment type="caution">
    <text evidence="1">The sequence shown here is derived from an EMBL/GenBank/DDBJ whole genome shotgun (WGS) entry which is preliminary data.</text>
</comment>
<sequence length="106" mass="11847">MTKIFSAAFRIGELNDFIMPSQACIVSLKGLKVNANMPDSEVTSTTRFSILFLNKQVQSEPVKIFLKDCLACKKSSDCVCFSLVKVLPCSSFRHFSPSYDALDIHF</sequence>
<evidence type="ECO:0000313" key="1">
    <source>
        <dbReference type="EMBL" id="RYR02865.1"/>
    </source>
</evidence>